<accession>A0A382MN92</accession>
<dbReference type="SUPFAM" id="SSF100950">
    <property type="entry name" value="NagB/RpiA/CoA transferase-like"/>
    <property type="match status" value="1"/>
</dbReference>
<evidence type="ECO:0000313" key="2">
    <source>
        <dbReference type="EMBL" id="SVC50453.1"/>
    </source>
</evidence>
<name>A0A382MN92_9ZZZZ</name>
<gene>
    <name evidence="2" type="ORF">METZ01_LOCUS303307</name>
</gene>
<organism evidence="2">
    <name type="scientific">marine metagenome</name>
    <dbReference type="NCBI Taxonomy" id="408172"/>
    <lineage>
        <taxon>unclassified sequences</taxon>
        <taxon>metagenomes</taxon>
        <taxon>ecological metagenomes</taxon>
    </lineage>
</organism>
<feature type="non-terminal residue" evidence="2">
    <location>
        <position position="50"/>
    </location>
</feature>
<dbReference type="Pfam" id="PF01182">
    <property type="entry name" value="Glucosamine_iso"/>
    <property type="match status" value="1"/>
</dbReference>
<evidence type="ECO:0000259" key="1">
    <source>
        <dbReference type="Pfam" id="PF01182"/>
    </source>
</evidence>
<dbReference type="EMBL" id="UINC01094855">
    <property type="protein sequence ID" value="SVC50453.1"/>
    <property type="molecule type" value="Genomic_DNA"/>
</dbReference>
<dbReference type="GO" id="GO:0005975">
    <property type="term" value="P:carbohydrate metabolic process"/>
    <property type="evidence" value="ECO:0007669"/>
    <property type="project" value="InterPro"/>
</dbReference>
<sequence>MAVSGGRTPVDLFEEVSKLKLDWSKVDLTLADERWLDVKHKDSNESLVKK</sequence>
<dbReference type="Gene3D" id="3.40.50.1360">
    <property type="match status" value="1"/>
</dbReference>
<dbReference type="AlphaFoldDB" id="A0A382MN92"/>
<protein>
    <recommendedName>
        <fullName evidence="1">Glucosamine/galactosamine-6-phosphate isomerase domain-containing protein</fullName>
    </recommendedName>
</protein>
<proteinExistence type="predicted"/>
<dbReference type="InterPro" id="IPR037171">
    <property type="entry name" value="NagB/RpiA_transferase-like"/>
</dbReference>
<reference evidence="2" key="1">
    <citation type="submission" date="2018-05" db="EMBL/GenBank/DDBJ databases">
        <authorList>
            <person name="Lanie J.A."/>
            <person name="Ng W.-L."/>
            <person name="Kazmierczak K.M."/>
            <person name="Andrzejewski T.M."/>
            <person name="Davidsen T.M."/>
            <person name="Wayne K.J."/>
            <person name="Tettelin H."/>
            <person name="Glass J.I."/>
            <person name="Rusch D."/>
            <person name="Podicherti R."/>
            <person name="Tsui H.-C.T."/>
            <person name="Winkler M.E."/>
        </authorList>
    </citation>
    <scope>NUCLEOTIDE SEQUENCE</scope>
</reference>
<dbReference type="InterPro" id="IPR006148">
    <property type="entry name" value="Glc/Gal-6P_isomerase"/>
</dbReference>
<feature type="domain" description="Glucosamine/galactosamine-6-phosphate isomerase" evidence="1">
    <location>
        <begin position="1"/>
        <end position="49"/>
    </location>
</feature>